<evidence type="ECO:0000256" key="2">
    <source>
        <dbReference type="ARBA" id="ARBA00002933"/>
    </source>
</evidence>
<evidence type="ECO:0000256" key="8">
    <source>
        <dbReference type="ARBA" id="ARBA00022763"/>
    </source>
</evidence>
<dbReference type="NCBIfam" id="TIGR01084">
    <property type="entry name" value="mutY"/>
    <property type="match status" value="1"/>
</dbReference>
<comment type="function">
    <text evidence="2">Adenine glycosylase active on G-A mispairs. MutY also corrects error-prone DNA synthesis past GO lesions which are due to the oxidatively damaged form of guanine: 7,8-dihydro-8-oxoguanine (8-oxo-dGTP).</text>
</comment>
<evidence type="ECO:0000256" key="13">
    <source>
        <dbReference type="ARBA" id="ARBA00023295"/>
    </source>
</evidence>
<protein>
    <recommendedName>
        <fullName evidence="5 14">Adenine DNA glycosylase</fullName>
        <ecNumber evidence="4 14">3.2.2.31</ecNumber>
    </recommendedName>
</protein>
<dbReference type="NCBIfam" id="NF008132">
    <property type="entry name" value="PRK10880.1"/>
    <property type="match status" value="1"/>
</dbReference>
<evidence type="ECO:0000313" key="16">
    <source>
        <dbReference type="EMBL" id="MDH4571036.1"/>
    </source>
</evidence>
<dbReference type="SMART" id="SM00478">
    <property type="entry name" value="ENDO3c"/>
    <property type="match status" value="1"/>
</dbReference>
<dbReference type="Gene3D" id="1.10.1670.10">
    <property type="entry name" value="Helix-hairpin-Helix base-excision DNA repair enzymes (C-terminal)"/>
    <property type="match status" value="1"/>
</dbReference>
<organism evidence="16 17">
    <name type="scientific">Salinicola acroporae</name>
    <dbReference type="NCBI Taxonomy" id="1541440"/>
    <lineage>
        <taxon>Bacteria</taxon>
        <taxon>Pseudomonadati</taxon>
        <taxon>Pseudomonadota</taxon>
        <taxon>Gammaproteobacteria</taxon>
        <taxon>Oceanospirillales</taxon>
        <taxon>Halomonadaceae</taxon>
        <taxon>Salinicola</taxon>
    </lineage>
</organism>
<dbReference type="InterPro" id="IPR044298">
    <property type="entry name" value="MIG/MutY"/>
</dbReference>
<dbReference type="InterPro" id="IPR015797">
    <property type="entry name" value="NUDIX_hydrolase-like_dom_sf"/>
</dbReference>
<feature type="domain" description="HhH-GPD" evidence="15">
    <location>
        <begin position="44"/>
        <end position="196"/>
    </location>
</feature>
<proteinExistence type="inferred from homology"/>
<dbReference type="SUPFAM" id="SSF55811">
    <property type="entry name" value="Nudix"/>
    <property type="match status" value="1"/>
</dbReference>
<comment type="similarity">
    <text evidence="3 14">Belongs to the Nth/MutY family.</text>
</comment>
<evidence type="ECO:0000256" key="1">
    <source>
        <dbReference type="ARBA" id="ARBA00000843"/>
    </source>
</evidence>
<dbReference type="EMBL" id="PGFS01000001">
    <property type="protein sequence ID" value="MDH4571036.1"/>
    <property type="molecule type" value="Genomic_DNA"/>
</dbReference>
<keyword evidence="17" id="KW-1185">Reference proteome</keyword>
<dbReference type="PANTHER" id="PTHR42944:SF1">
    <property type="entry name" value="ADENINE DNA GLYCOSYLASE"/>
    <property type="match status" value="1"/>
</dbReference>
<keyword evidence="6" id="KW-0004">4Fe-4S</keyword>
<evidence type="ECO:0000256" key="5">
    <source>
        <dbReference type="ARBA" id="ARBA00022023"/>
    </source>
</evidence>
<keyword evidence="11" id="KW-0411">Iron-sulfur</keyword>
<comment type="cofactor">
    <cofactor evidence="14">
        <name>[4Fe-4S] cluster</name>
        <dbReference type="ChEBI" id="CHEBI:49883"/>
    </cofactor>
    <text evidence="14">Binds 1 [4Fe-4S] cluster.</text>
</comment>
<dbReference type="Gene3D" id="3.90.79.10">
    <property type="entry name" value="Nucleoside Triphosphate Pyrophosphohydrolase"/>
    <property type="match status" value="1"/>
</dbReference>
<evidence type="ECO:0000259" key="15">
    <source>
        <dbReference type="SMART" id="SM00478"/>
    </source>
</evidence>
<dbReference type="EC" id="3.2.2.31" evidence="4 14"/>
<dbReference type="InterPro" id="IPR005760">
    <property type="entry name" value="A/G_AdeGlyc_MutY"/>
</dbReference>
<dbReference type="RefSeq" id="WP_110715059.1">
    <property type="nucleotide sequence ID" value="NZ_PGFS01000001.1"/>
</dbReference>
<evidence type="ECO:0000256" key="3">
    <source>
        <dbReference type="ARBA" id="ARBA00008343"/>
    </source>
</evidence>
<keyword evidence="12" id="KW-0234">DNA repair</keyword>
<keyword evidence="8 14" id="KW-0227">DNA damage</keyword>
<evidence type="ECO:0000256" key="12">
    <source>
        <dbReference type="ARBA" id="ARBA00023204"/>
    </source>
</evidence>
<comment type="catalytic activity">
    <reaction evidence="1 14">
        <text>Hydrolyzes free adenine bases from 7,8-dihydro-8-oxoguanine:adenine mismatched double-stranded DNA, leaving an apurinic site.</text>
        <dbReference type="EC" id="3.2.2.31"/>
    </reaction>
</comment>
<comment type="caution">
    <text evidence="16">The sequence shown here is derived from an EMBL/GenBank/DDBJ whole genome shotgun (WGS) entry which is preliminary data.</text>
</comment>
<dbReference type="Pfam" id="PF14815">
    <property type="entry name" value="NUDIX_4"/>
    <property type="match status" value="1"/>
</dbReference>
<reference evidence="16" key="2">
    <citation type="submission" date="2017-11" db="EMBL/GenBank/DDBJ databases">
        <authorList>
            <person name="Das S.K."/>
        </authorList>
    </citation>
    <scope>NUCLEOTIDE SEQUENCE</scope>
    <source>
        <strain evidence="16">S4-41</strain>
    </source>
</reference>
<dbReference type="InterPro" id="IPR003265">
    <property type="entry name" value="HhH-GPD_domain"/>
</dbReference>
<sequence length="360" mass="40587">MAEIALSAEAFRERVFGWFDAHGRKSLPWQHDKTPYRVWVSEIMLQQTQVTTVIPYFERFMARFPDVRTLADAPQDDVLHLWTGLGYYARARNLHKAARVVVGDHDGEFPTHDLEAMTALPGIGRSTAGAIVSISTGQRAAILDGNVKRVLARLHAVEGWPGRSDVLASLWELAERYTPERRLPEYTQAMMDLGAMICTRGKPSCLLCPFEDVCVAHEQGDERRYPGSKPRRELPTRRTQMLLLQDDTGRVLLEQRPPSGLWGGLWGFPQFDGDSELHDWLERRYRGSHLGTAWQPFIHTFTHFRLEITPRPARLSDRRAATVAESNQQWVDPAAPANVGLAAPVKTLLATLAQAHALID</sequence>
<keyword evidence="9" id="KW-0378">Hydrolase</keyword>
<keyword evidence="7" id="KW-0479">Metal-binding</keyword>
<dbReference type="SUPFAM" id="SSF48150">
    <property type="entry name" value="DNA-glycosylase"/>
    <property type="match status" value="1"/>
</dbReference>
<dbReference type="InterPro" id="IPR029119">
    <property type="entry name" value="MutY_C"/>
</dbReference>
<accession>A0ABT6I020</accession>
<evidence type="ECO:0000256" key="11">
    <source>
        <dbReference type="ARBA" id="ARBA00023014"/>
    </source>
</evidence>
<evidence type="ECO:0000256" key="7">
    <source>
        <dbReference type="ARBA" id="ARBA00022723"/>
    </source>
</evidence>
<dbReference type="CDD" id="cd03431">
    <property type="entry name" value="NUDIX_DNA_Glycosylase_C-MutY"/>
    <property type="match status" value="1"/>
</dbReference>
<dbReference type="CDD" id="cd00056">
    <property type="entry name" value="ENDO3c"/>
    <property type="match status" value="1"/>
</dbReference>
<reference evidence="16" key="1">
    <citation type="journal article" date="2015" name="Antonie Van Leeuwenhoek">
        <title>Comparative 16S rRNA signatures and multilocus sequence analysis for the genus Salinicola and description of Salinicola acroporae sp. nov., isolated from coral Acropora digitifera.</title>
        <authorList>
            <person name="Lepcha R.T."/>
            <person name="Poddar A."/>
            <person name="Schumann P."/>
            <person name="Das S.K."/>
        </authorList>
    </citation>
    <scope>NUCLEOTIDE SEQUENCE</scope>
    <source>
        <strain evidence="16">S4-41</strain>
    </source>
</reference>
<dbReference type="PANTHER" id="PTHR42944">
    <property type="entry name" value="ADENINE DNA GLYCOSYLASE"/>
    <property type="match status" value="1"/>
</dbReference>
<dbReference type="Pfam" id="PF00730">
    <property type="entry name" value="HhH-GPD"/>
    <property type="match status" value="1"/>
</dbReference>
<evidence type="ECO:0000256" key="14">
    <source>
        <dbReference type="RuleBase" id="RU365096"/>
    </source>
</evidence>
<dbReference type="InterPro" id="IPR011257">
    <property type="entry name" value="DNA_glycosylase"/>
</dbReference>
<evidence type="ECO:0000256" key="4">
    <source>
        <dbReference type="ARBA" id="ARBA00012045"/>
    </source>
</evidence>
<dbReference type="Gene3D" id="1.10.340.30">
    <property type="entry name" value="Hypothetical protein, domain 2"/>
    <property type="match status" value="1"/>
</dbReference>
<evidence type="ECO:0000256" key="9">
    <source>
        <dbReference type="ARBA" id="ARBA00022801"/>
    </source>
</evidence>
<keyword evidence="10 14" id="KW-0408">Iron</keyword>
<evidence type="ECO:0000256" key="10">
    <source>
        <dbReference type="ARBA" id="ARBA00023004"/>
    </source>
</evidence>
<keyword evidence="13 14" id="KW-0326">Glycosidase</keyword>
<dbReference type="InterPro" id="IPR023170">
    <property type="entry name" value="HhH_base_excis_C"/>
</dbReference>
<gene>
    <name evidence="16" type="ORF">CUR86_00215</name>
</gene>
<dbReference type="Proteomes" id="UP001162135">
    <property type="component" value="Unassembled WGS sequence"/>
</dbReference>
<evidence type="ECO:0000313" key="17">
    <source>
        <dbReference type="Proteomes" id="UP001162135"/>
    </source>
</evidence>
<name>A0ABT6I020_9GAMM</name>
<evidence type="ECO:0000256" key="6">
    <source>
        <dbReference type="ARBA" id="ARBA00022485"/>
    </source>
</evidence>